<feature type="domain" description="HTH lysR-type" evidence="6">
    <location>
        <begin position="59"/>
        <end position="116"/>
    </location>
</feature>
<dbReference type="SUPFAM" id="SSF53850">
    <property type="entry name" value="Periplasmic binding protein-like II"/>
    <property type="match status" value="1"/>
</dbReference>
<comment type="similarity">
    <text evidence="1">Belongs to the LysR transcriptional regulatory family.</text>
</comment>
<keyword evidence="4" id="KW-0804">Transcription</keyword>
<dbReference type="KEGG" id="ctes:O987_20155"/>
<evidence type="ECO:0000256" key="1">
    <source>
        <dbReference type="ARBA" id="ARBA00009437"/>
    </source>
</evidence>
<dbReference type="InterPro" id="IPR050950">
    <property type="entry name" value="HTH-type_LysR_regulators"/>
</dbReference>
<dbReference type="InterPro" id="IPR036390">
    <property type="entry name" value="WH_DNA-bd_sf"/>
</dbReference>
<organism evidence="7 8">
    <name type="scientific">Comamonas testosteroni TK102</name>
    <dbReference type="NCBI Taxonomy" id="1392005"/>
    <lineage>
        <taxon>Bacteria</taxon>
        <taxon>Pseudomonadati</taxon>
        <taxon>Pseudomonadota</taxon>
        <taxon>Betaproteobacteria</taxon>
        <taxon>Burkholderiales</taxon>
        <taxon>Comamonadaceae</taxon>
        <taxon>Comamonas</taxon>
    </lineage>
</organism>
<dbReference type="PANTHER" id="PTHR30419">
    <property type="entry name" value="HTH-TYPE TRANSCRIPTIONAL REGULATOR YBHD"/>
    <property type="match status" value="1"/>
</dbReference>
<dbReference type="Pfam" id="PF00126">
    <property type="entry name" value="HTH_1"/>
    <property type="match status" value="1"/>
</dbReference>
<dbReference type="Pfam" id="PF03466">
    <property type="entry name" value="LysR_substrate"/>
    <property type="match status" value="1"/>
</dbReference>
<sequence length="361" mass="39993">MQQRKGPQTSTLRFGQAGHNAGRSQPLRQRIGYAASPPLSASALSGATLSSEIPMRMNVTLRQLRVFCAVYERRSFTSAADDMHMTQSAVSKLCAELESEIGLPLFERTTRRVTPCDGAAELYEYAQEVLNTMRLAGRRLSALRTLDQGNLSIAASPMMMSGLLAPVIEAFARDHPQVRIDLHELTTDESVDYVRTGRCDFGLVSIAEHDPQLEPKVVCAELLCLACTPSHPLAAKQRITWGEASDYPHITLRSVYSTRKTIDRILKAQGLELRSTIQAGTLATSLRLVKANLGVTLIPSYAREFAQELGLKVMEIYDKKPYPHELSLLTRRGLKPSIAATAFMDALQVHLQGRARRRQHP</sequence>
<dbReference type="Gene3D" id="3.40.190.290">
    <property type="match status" value="1"/>
</dbReference>
<keyword evidence="3" id="KW-0238">DNA-binding</keyword>
<dbReference type="Gene3D" id="1.10.10.10">
    <property type="entry name" value="Winged helix-like DNA-binding domain superfamily/Winged helix DNA-binding domain"/>
    <property type="match status" value="1"/>
</dbReference>
<dbReference type="SUPFAM" id="SSF46785">
    <property type="entry name" value="Winged helix' DNA-binding domain"/>
    <property type="match status" value="1"/>
</dbReference>
<evidence type="ECO:0000256" key="4">
    <source>
        <dbReference type="ARBA" id="ARBA00023163"/>
    </source>
</evidence>
<dbReference type="AlphaFoldDB" id="A0A076PWE2"/>
<evidence type="ECO:0000259" key="6">
    <source>
        <dbReference type="PROSITE" id="PS50931"/>
    </source>
</evidence>
<dbReference type="EMBL" id="CP006704">
    <property type="protein sequence ID" value="AIJ48125.1"/>
    <property type="molecule type" value="Genomic_DNA"/>
</dbReference>
<protein>
    <submittedName>
        <fullName evidence="7">LysR family transcriptional regulator</fullName>
    </submittedName>
</protein>
<evidence type="ECO:0000313" key="7">
    <source>
        <dbReference type="EMBL" id="AIJ48125.1"/>
    </source>
</evidence>
<dbReference type="InterPro" id="IPR005119">
    <property type="entry name" value="LysR_subst-bd"/>
</dbReference>
<dbReference type="PROSITE" id="PS50931">
    <property type="entry name" value="HTH_LYSR"/>
    <property type="match status" value="1"/>
</dbReference>
<dbReference type="CDD" id="cd08440">
    <property type="entry name" value="PBP2_LTTR_like_4"/>
    <property type="match status" value="1"/>
</dbReference>
<dbReference type="GO" id="GO:0003700">
    <property type="term" value="F:DNA-binding transcription factor activity"/>
    <property type="evidence" value="ECO:0007669"/>
    <property type="project" value="InterPro"/>
</dbReference>
<feature type="region of interest" description="Disordered" evidence="5">
    <location>
        <begin position="1"/>
        <end position="25"/>
    </location>
</feature>
<dbReference type="PANTHER" id="PTHR30419:SF8">
    <property type="entry name" value="NITROGEN ASSIMILATION TRANSCRIPTIONAL ACTIVATOR-RELATED"/>
    <property type="match status" value="1"/>
</dbReference>
<dbReference type="GO" id="GO:0005829">
    <property type="term" value="C:cytosol"/>
    <property type="evidence" value="ECO:0007669"/>
    <property type="project" value="TreeGrafter"/>
</dbReference>
<evidence type="ECO:0000313" key="8">
    <source>
        <dbReference type="Proteomes" id="UP000028782"/>
    </source>
</evidence>
<dbReference type="HOGENOM" id="CLU_039613_6_0_4"/>
<evidence type="ECO:0000256" key="5">
    <source>
        <dbReference type="SAM" id="MobiDB-lite"/>
    </source>
</evidence>
<dbReference type="FunFam" id="1.10.10.10:FF:000001">
    <property type="entry name" value="LysR family transcriptional regulator"/>
    <property type="match status" value="1"/>
</dbReference>
<dbReference type="InterPro" id="IPR000847">
    <property type="entry name" value="LysR_HTH_N"/>
</dbReference>
<dbReference type="InterPro" id="IPR036388">
    <property type="entry name" value="WH-like_DNA-bd_sf"/>
</dbReference>
<dbReference type="Proteomes" id="UP000028782">
    <property type="component" value="Chromosome"/>
</dbReference>
<reference evidence="7 8" key="1">
    <citation type="journal article" date="2014" name="Genome Announc.">
        <title>Complete Genome Sequence of Polychlorinated Biphenyl Degrader Comamonas testosteroni TK102 (NBRC 109938).</title>
        <authorList>
            <person name="Fukuda K."/>
            <person name="Hosoyama A."/>
            <person name="Tsuchikane K."/>
            <person name="Ohji S."/>
            <person name="Yamazoe A."/>
            <person name="Fujita N."/>
            <person name="Shintani M."/>
            <person name="Kimbara K."/>
        </authorList>
    </citation>
    <scope>NUCLEOTIDE SEQUENCE [LARGE SCALE GENOMIC DNA]</scope>
    <source>
        <strain evidence="7">TK102</strain>
    </source>
</reference>
<dbReference type="PRINTS" id="PR00039">
    <property type="entry name" value="HTHLYSR"/>
</dbReference>
<proteinExistence type="inferred from homology"/>
<feature type="compositionally biased region" description="Polar residues" evidence="5">
    <location>
        <begin position="1"/>
        <end position="13"/>
    </location>
</feature>
<dbReference type="GO" id="GO:0003677">
    <property type="term" value="F:DNA binding"/>
    <property type="evidence" value="ECO:0007669"/>
    <property type="project" value="UniProtKB-KW"/>
</dbReference>
<keyword evidence="2" id="KW-0805">Transcription regulation</keyword>
<accession>A0A076PWE2</accession>
<gene>
    <name evidence="7" type="ORF">O987_20155</name>
</gene>
<evidence type="ECO:0000256" key="3">
    <source>
        <dbReference type="ARBA" id="ARBA00023125"/>
    </source>
</evidence>
<name>A0A076PWE2_COMTE</name>
<evidence type="ECO:0000256" key="2">
    <source>
        <dbReference type="ARBA" id="ARBA00023015"/>
    </source>
</evidence>